<dbReference type="EMBL" id="LR586016">
    <property type="protein sequence ID" value="VIP02836.1"/>
    <property type="molecule type" value="Genomic_DNA"/>
</dbReference>
<evidence type="ECO:0000313" key="1">
    <source>
        <dbReference type="EMBL" id="VIP02836.1"/>
    </source>
</evidence>
<dbReference type="AlphaFoldDB" id="A0A6C2YN17"/>
<dbReference type="Proteomes" id="UP000464378">
    <property type="component" value="Chromosome"/>
</dbReference>
<dbReference type="InterPro" id="IPR008947">
    <property type="entry name" value="PLipase_C/P1_nuclease_dom_sf"/>
</dbReference>
<dbReference type="SUPFAM" id="SSF48537">
    <property type="entry name" value="Phospholipase C/P1 nuclease"/>
    <property type="match status" value="1"/>
</dbReference>
<evidence type="ECO:0000313" key="2">
    <source>
        <dbReference type="Proteomes" id="UP000464378"/>
    </source>
</evidence>
<name>A0A6C2YN17_9BACT</name>
<protein>
    <submittedName>
        <fullName evidence="1">S1 p1 nuclease: Uncharacterized protein</fullName>
    </submittedName>
</protein>
<dbReference type="RefSeq" id="WP_162657970.1">
    <property type="nucleotide sequence ID" value="NZ_LR593887.1"/>
</dbReference>
<reference evidence="1" key="1">
    <citation type="submission" date="2019-04" db="EMBL/GenBank/DDBJ databases">
        <authorList>
            <consortium name="Science for Life Laboratories"/>
        </authorList>
    </citation>
    <scope>NUCLEOTIDE SEQUENCE</scope>
    <source>
        <strain evidence="1">MBLW1</strain>
    </source>
</reference>
<proteinExistence type="predicted"/>
<gene>
    <name evidence="1" type="ORF">GMBLW1_11240</name>
</gene>
<keyword evidence="2" id="KW-1185">Reference proteome</keyword>
<dbReference type="InParanoid" id="A0A6C2YN17"/>
<dbReference type="Gene3D" id="1.10.575.10">
    <property type="entry name" value="P1 Nuclease"/>
    <property type="match status" value="1"/>
</dbReference>
<sequence>MQRTRWRWILTGAIGMVLLALGVAPAWWVGGHESIVEAAAMQLPEEMPAFFRNGGKALAHFAGDPDRWKNRKAEFLKPIEEPNHYLDLEDLEGKDLPKNRFKGMDLMKELKKDPAKVGMLPYSILEGMDRLTSAFADYRRSPENPAIPMKCLVYAGWMAHYTTDTTMPLHTTIHFDGKRQPDGTILQKGIHAKIDGFPEKFGITPEEITRGLKAKNVDDPWNYVRETILASHAKIPQSYDFDVAKAFDNPTPESRKFILERCQAGAQFTMDIWYTAWMRSADWPKPW</sequence>
<organism evidence="1">
    <name type="scientific">Tuwongella immobilis</name>
    <dbReference type="NCBI Taxonomy" id="692036"/>
    <lineage>
        <taxon>Bacteria</taxon>
        <taxon>Pseudomonadati</taxon>
        <taxon>Planctomycetota</taxon>
        <taxon>Planctomycetia</taxon>
        <taxon>Gemmatales</taxon>
        <taxon>Gemmataceae</taxon>
        <taxon>Tuwongella</taxon>
    </lineage>
</organism>
<accession>A0A6C2YN17</accession>
<dbReference type="GO" id="GO:0016788">
    <property type="term" value="F:hydrolase activity, acting on ester bonds"/>
    <property type="evidence" value="ECO:0007669"/>
    <property type="project" value="InterPro"/>
</dbReference>
<dbReference type="EMBL" id="LR593887">
    <property type="protein sequence ID" value="VTS02596.1"/>
    <property type="molecule type" value="Genomic_DNA"/>
</dbReference>
<dbReference type="KEGG" id="tim:GMBLW1_11240"/>